<reference evidence="1" key="1">
    <citation type="submission" date="2018-10" db="EMBL/GenBank/DDBJ databases">
        <authorList>
            <person name="Plewniak F."/>
        </authorList>
    </citation>
    <scope>NUCLEOTIDE SEQUENCE</scope>
</reference>
<accession>A0A3P3ZR01</accession>
<protein>
    <submittedName>
        <fullName evidence="1">Uncharacterized protein</fullName>
    </submittedName>
</protein>
<proteinExistence type="predicted"/>
<evidence type="ECO:0000313" key="1">
    <source>
        <dbReference type="EMBL" id="VAY89240.1"/>
    </source>
</evidence>
<organism evidence="1">
    <name type="scientific">mine drainage metagenome</name>
    <dbReference type="NCBI Taxonomy" id="410659"/>
    <lineage>
        <taxon>unclassified sequences</taxon>
        <taxon>metagenomes</taxon>
        <taxon>ecological metagenomes</taxon>
    </lineage>
</organism>
<dbReference type="EMBL" id="UOYP01000552">
    <property type="protein sequence ID" value="VAY89240.1"/>
    <property type="molecule type" value="Genomic_DNA"/>
</dbReference>
<dbReference type="AlphaFoldDB" id="A0A3P3ZR01"/>
<name>A0A3P3ZR01_9ZZZZ</name>
<gene>
    <name evidence="1" type="ORF">CARN8_5960001</name>
</gene>
<sequence>MNWSSVGLSVVALIDSRHFDRPAIVSPPSRFTDGLVIAFTPRDLPGNGWAELEGQAEQLMLICRGKVCADPFFHSGRP</sequence>